<gene>
    <name evidence="1" type="ORF">BLL36_02935</name>
</gene>
<evidence type="ECO:0008006" key="3">
    <source>
        <dbReference type="Google" id="ProtNLM"/>
    </source>
</evidence>
<dbReference type="SUPFAM" id="SSF55729">
    <property type="entry name" value="Acyl-CoA N-acyltransferases (Nat)"/>
    <property type="match status" value="1"/>
</dbReference>
<dbReference type="InterPro" id="IPR016181">
    <property type="entry name" value="Acyl_CoA_acyltransferase"/>
</dbReference>
<evidence type="ECO:0000313" key="1">
    <source>
        <dbReference type="EMBL" id="ONH57642.1"/>
    </source>
</evidence>
<comment type="caution">
    <text evidence="1">The sequence shown here is derived from an EMBL/GenBank/DDBJ whole genome shotgun (WGS) entry which is preliminary data.</text>
</comment>
<dbReference type="EMBL" id="MNPW01000001">
    <property type="protein sequence ID" value="ONH57642.1"/>
    <property type="molecule type" value="Genomic_DNA"/>
</dbReference>
<evidence type="ECO:0000313" key="2">
    <source>
        <dbReference type="Proteomes" id="UP000189295"/>
    </source>
</evidence>
<reference evidence="1 2" key="1">
    <citation type="submission" date="2016-10" db="EMBL/GenBank/DDBJ databases">
        <title>Pseudomonas lactis sp. nov. and Pseudomonas paralactis sp. nov., isolated from bovine raw milk.</title>
        <authorList>
            <person name="Von Neubeck M."/>
            <person name="Huptas C."/>
            <person name="Glueck C."/>
            <person name="Krewinkel M."/>
            <person name="Stoeckel M."/>
            <person name="Stressler T."/>
            <person name="Fischer L."/>
            <person name="Hinrichs J."/>
            <person name="Scherer S."/>
            <person name="Wenning M."/>
        </authorList>
    </citation>
    <scope>NUCLEOTIDE SEQUENCE [LARGE SCALE GENOMIC DNA]</scope>
    <source>
        <strain evidence="1 2">DSM 17516</strain>
    </source>
</reference>
<dbReference type="Proteomes" id="UP000189295">
    <property type="component" value="Unassembled WGS sequence"/>
</dbReference>
<sequence length="178" mass="20089">MARRYSRSLKYLVFQSQSKKSALASFVDQWAELGHQWLDASKVRFDVIDGRALEAFHLWGGDAQFPWEDVPAWKTLDAKGFDLSIWHDEQLCGLCYATPRDSRVTIKIVLLEGCSDGKHPLKGLIAALALGAIDAYARVIGCSRIEIQEPRLEAVPTYERLGFSYDEQRRLVISVEGT</sequence>
<dbReference type="OrthoDB" id="6914428at2"/>
<accession>A0A1V2KIU0</accession>
<name>A0A1V2KIU0_PSECE</name>
<proteinExistence type="predicted"/>
<organism evidence="1 2">
    <name type="scientific">Pseudomonas cedrina subsp. cedrina</name>
    <dbReference type="NCBI Taxonomy" id="76762"/>
    <lineage>
        <taxon>Bacteria</taxon>
        <taxon>Pseudomonadati</taxon>
        <taxon>Pseudomonadota</taxon>
        <taxon>Gammaproteobacteria</taxon>
        <taxon>Pseudomonadales</taxon>
        <taxon>Pseudomonadaceae</taxon>
        <taxon>Pseudomonas</taxon>
    </lineage>
</organism>
<dbReference type="RefSeq" id="WP_076949967.1">
    <property type="nucleotide sequence ID" value="NZ_MNPW01000001.1"/>
</dbReference>
<dbReference type="AlphaFoldDB" id="A0A1V2KIU0"/>
<protein>
    <recommendedName>
        <fullName evidence="3">N-acetyltransferase</fullName>
    </recommendedName>
</protein>